<dbReference type="EMBL" id="KV425990">
    <property type="protein sequence ID" value="KZV93422.1"/>
    <property type="molecule type" value="Genomic_DNA"/>
</dbReference>
<keyword evidence="7" id="KW-1185">Reference proteome</keyword>
<dbReference type="SUPFAM" id="SSF144232">
    <property type="entry name" value="HIT/MYND zinc finger-like"/>
    <property type="match status" value="1"/>
</dbReference>
<evidence type="ECO:0000313" key="6">
    <source>
        <dbReference type="EMBL" id="KZV93422.1"/>
    </source>
</evidence>
<sequence length="459" mass="51258">MNVLMEPPSGMSRLEFADYNLARAVSAVIRDRDQPTPALCLPAVGYALGILMSGEFVPKALRTTYAEFVDTALGFVTTPLPAARFDRLQTKWSVCRCNMSHHLLRSVHPEPGKPHCSLAEVVIQLISVVALALEHVQPTKLQKSASQGKGPPSASHLIPRGPQSLVDVMLQWTEYTERQVRYQTLPLAFLTQVSTFCPSLRRPMWQSSALLQSIATRWKELAIALECLENKSLHQYPDPPTALDLLFDIGTALSQAVLEFTPDLEEYFTPQAHVLFAAAERVMAALPMWSDVEGSCDQMRELVERTSRTFWMALPADERPLRVFPSWDRVANSLSFRSFAYASVSHWGRLNACAGPSCTVRGESATEPLRVCQRCKTLRYCSRGCQKEHWKWSTAPHKTSCAMVGKCWAIAKRVDKAELDGLDMYELFIAQVEEAGYASDDVMVAVRALEALTKAKENH</sequence>
<keyword evidence="2 4" id="KW-0863">Zinc-finger</keyword>
<dbReference type="PROSITE" id="PS50865">
    <property type="entry name" value="ZF_MYND_2"/>
    <property type="match status" value="1"/>
</dbReference>
<proteinExistence type="predicted"/>
<gene>
    <name evidence="6" type="ORF">EXIGLDRAFT_835722</name>
</gene>
<name>A0A165IHT2_EXIGL</name>
<evidence type="ECO:0000256" key="4">
    <source>
        <dbReference type="PROSITE-ProRule" id="PRU00134"/>
    </source>
</evidence>
<dbReference type="Gene3D" id="6.10.140.2220">
    <property type="match status" value="1"/>
</dbReference>
<reference evidence="6 7" key="1">
    <citation type="journal article" date="2016" name="Mol. Biol. Evol.">
        <title>Comparative Genomics of Early-Diverging Mushroom-Forming Fungi Provides Insights into the Origins of Lignocellulose Decay Capabilities.</title>
        <authorList>
            <person name="Nagy L.G."/>
            <person name="Riley R."/>
            <person name="Tritt A."/>
            <person name="Adam C."/>
            <person name="Daum C."/>
            <person name="Floudas D."/>
            <person name="Sun H."/>
            <person name="Yadav J.S."/>
            <person name="Pangilinan J."/>
            <person name="Larsson K.H."/>
            <person name="Matsuura K."/>
            <person name="Barry K."/>
            <person name="Labutti K."/>
            <person name="Kuo R."/>
            <person name="Ohm R.A."/>
            <person name="Bhattacharya S.S."/>
            <person name="Shirouzu T."/>
            <person name="Yoshinaga Y."/>
            <person name="Martin F.M."/>
            <person name="Grigoriev I.V."/>
            <person name="Hibbett D.S."/>
        </authorList>
    </citation>
    <scope>NUCLEOTIDE SEQUENCE [LARGE SCALE GENOMIC DNA]</scope>
    <source>
        <strain evidence="6 7">HHB12029</strain>
    </source>
</reference>
<evidence type="ECO:0000256" key="2">
    <source>
        <dbReference type="ARBA" id="ARBA00022771"/>
    </source>
</evidence>
<evidence type="ECO:0000313" key="7">
    <source>
        <dbReference type="Proteomes" id="UP000077266"/>
    </source>
</evidence>
<dbReference type="Pfam" id="PF01753">
    <property type="entry name" value="zf-MYND"/>
    <property type="match status" value="1"/>
</dbReference>
<feature type="domain" description="MYND-type" evidence="5">
    <location>
        <begin position="358"/>
        <end position="401"/>
    </location>
</feature>
<evidence type="ECO:0000256" key="1">
    <source>
        <dbReference type="ARBA" id="ARBA00022723"/>
    </source>
</evidence>
<dbReference type="Proteomes" id="UP000077266">
    <property type="component" value="Unassembled WGS sequence"/>
</dbReference>
<dbReference type="OrthoDB" id="2998255at2759"/>
<evidence type="ECO:0000259" key="5">
    <source>
        <dbReference type="PROSITE" id="PS50865"/>
    </source>
</evidence>
<accession>A0A165IHT2</accession>
<dbReference type="InterPro" id="IPR002893">
    <property type="entry name" value="Znf_MYND"/>
</dbReference>
<dbReference type="GO" id="GO:0008270">
    <property type="term" value="F:zinc ion binding"/>
    <property type="evidence" value="ECO:0007669"/>
    <property type="project" value="UniProtKB-KW"/>
</dbReference>
<keyword evidence="1" id="KW-0479">Metal-binding</keyword>
<protein>
    <recommendedName>
        <fullName evidence="5">MYND-type domain-containing protein</fullName>
    </recommendedName>
</protein>
<dbReference type="InParanoid" id="A0A165IHT2"/>
<keyword evidence="3" id="KW-0862">Zinc</keyword>
<evidence type="ECO:0000256" key="3">
    <source>
        <dbReference type="ARBA" id="ARBA00022833"/>
    </source>
</evidence>
<dbReference type="STRING" id="1314781.A0A165IHT2"/>
<dbReference type="AlphaFoldDB" id="A0A165IHT2"/>
<organism evidence="6 7">
    <name type="scientific">Exidia glandulosa HHB12029</name>
    <dbReference type="NCBI Taxonomy" id="1314781"/>
    <lineage>
        <taxon>Eukaryota</taxon>
        <taxon>Fungi</taxon>
        <taxon>Dikarya</taxon>
        <taxon>Basidiomycota</taxon>
        <taxon>Agaricomycotina</taxon>
        <taxon>Agaricomycetes</taxon>
        <taxon>Auriculariales</taxon>
        <taxon>Exidiaceae</taxon>
        <taxon>Exidia</taxon>
    </lineage>
</organism>